<feature type="domain" description="DRBM" evidence="1">
    <location>
        <begin position="69"/>
        <end position="125"/>
    </location>
</feature>
<evidence type="ECO:0000259" key="1">
    <source>
        <dbReference type="Pfam" id="PF00035"/>
    </source>
</evidence>
<gene>
    <name evidence="2" type="ORF">K431DRAFT_225919</name>
</gene>
<sequence length="364" mass="39748">MNLDETDPPVQGLGHNLDVHASTLEALNPSSYQDSLSIEDFLAQTPIGATTNLKPVGGQKAPAENAASFNQLCQQYKLQPHFEFNETTPQFFSAKVQFGEHVFESDEPLPSKKLAKEAICKRGLDLLQSLPESKKRELSSAAQQPLPTSAELHSEENYVGHVNEWCQKKALPTPHFQEYEANCREAQVNGLCQAGRMYAVALTVPSVPHIFGGEKALFPSKQVARRHAAKEAVIFLRGNGLLEASPNQESSKPFSSPQETASAAAQVVDLALSLGFSQPQYNFTPSSPPPKAIVNNPSAFVTATATFLSQDVSRCPRLQGNLCEVSNVFGKKRAKEDCARKVLALLQDIRETRLNETKAAGNRH</sequence>
<dbReference type="InterPro" id="IPR014720">
    <property type="entry name" value="dsRBD_dom"/>
</dbReference>
<reference evidence="2" key="1">
    <citation type="journal article" date="2020" name="Stud. Mycol.">
        <title>101 Dothideomycetes genomes: a test case for predicting lifestyles and emergence of pathogens.</title>
        <authorList>
            <person name="Haridas S."/>
            <person name="Albert R."/>
            <person name="Binder M."/>
            <person name="Bloem J."/>
            <person name="Labutti K."/>
            <person name="Salamov A."/>
            <person name="Andreopoulos B."/>
            <person name="Baker S."/>
            <person name="Barry K."/>
            <person name="Bills G."/>
            <person name="Bluhm B."/>
            <person name="Cannon C."/>
            <person name="Castanera R."/>
            <person name="Culley D."/>
            <person name="Daum C."/>
            <person name="Ezra D."/>
            <person name="Gonzalez J."/>
            <person name="Henrissat B."/>
            <person name="Kuo A."/>
            <person name="Liang C."/>
            <person name="Lipzen A."/>
            <person name="Lutzoni F."/>
            <person name="Magnuson J."/>
            <person name="Mondo S."/>
            <person name="Nolan M."/>
            <person name="Ohm R."/>
            <person name="Pangilinan J."/>
            <person name="Park H.-J."/>
            <person name="Ramirez L."/>
            <person name="Alfaro M."/>
            <person name="Sun H."/>
            <person name="Tritt A."/>
            <person name="Yoshinaga Y."/>
            <person name="Zwiers L.-H."/>
            <person name="Turgeon B."/>
            <person name="Goodwin S."/>
            <person name="Spatafora J."/>
            <person name="Crous P."/>
            <person name="Grigoriev I."/>
        </authorList>
    </citation>
    <scope>NUCLEOTIDE SEQUENCE</scope>
    <source>
        <strain evidence="2">CBS 116435</strain>
    </source>
</reference>
<accession>A0A9P4UM00</accession>
<dbReference type="Gene3D" id="3.30.160.20">
    <property type="match status" value="2"/>
</dbReference>
<keyword evidence="3" id="KW-1185">Reference proteome</keyword>
<protein>
    <recommendedName>
        <fullName evidence="1">DRBM domain-containing protein</fullName>
    </recommendedName>
</protein>
<dbReference type="OrthoDB" id="5222339at2759"/>
<dbReference type="CDD" id="cd00048">
    <property type="entry name" value="DSRM_SF"/>
    <property type="match status" value="2"/>
</dbReference>
<name>A0A9P4UM00_9PEZI</name>
<evidence type="ECO:0000313" key="2">
    <source>
        <dbReference type="EMBL" id="KAF2720687.1"/>
    </source>
</evidence>
<evidence type="ECO:0000313" key="3">
    <source>
        <dbReference type="Proteomes" id="UP000799441"/>
    </source>
</evidence>
<proteinExistence type="predicted"/>
<comment type="caution">
    <text evidence="2">The sequence shown here is derived from an EMBL/GenBank/DDBJ whole genome shotgun (WGS) entry which is preliminary data.</text>
</comment>
<dbReference type="AlphaFoldDB" id="A0A9P4UM00"/>
<dbReference type="Proteomes" id="UP000799441">
    <property type="component" value="Unassembled WGS sequence"/>
</dbReference>
<dbReference type="EMBL" id="MU003797">
    <property type="protein sequence ID" value="KAF2720687.1"/>
    <property type="molecule type" value="Genomic_DNA"/>
</dbReference>
<dbReference type="SUPFAM" id="SSF54768">
    <property type="entry name" value="dsRNA-binding domain-like"/>
    <property type="match status" value="2"/>
</dbReference>
<organism evidence="2 3">
    <name type="scientific">Polychaeton citri CBS 116435</name>
    <dbReference type="NCBI Taxonomy" id="1314669"/>
    <lineage>
        <taxon>Eukaryota</taxon>
        <taxon>Fungi</taxon>
        <taxon>Dikarya</taxon>
        <taxon>Ascomycota</taxon>
        <taxon>Pezizomycotina</taxon>
        <taxon>Dothideomycetes</taxon>
        <taxon>Dothideomycetidae</taxon>
        <taxon>Capnodiales</taxon>
        <taxon>Capnodiaceae</taxon>
        <taxon>Polychaeton</taxon>
    </lineage>
</organism>
<dbReference type="Pfam" id="PF00035">
    <property type="entry name" value="dsrm"/>
    <property type="match status" value="1"/>
</dbReference>